<dbReference type="PANTHER" id="PTHR21716">
    <property type="entry name" value="TRANSMEMBRANE PROTEIN"/>
    <property type="match status" value="1"/>
</dbReference>
<comment type="similarity">
    <text evidence="2">Belongs to the autoinducer-2 exporter (AI-2E) (TC 2.A.86) family.</text>
</comment>
<keyword evidence="5 8" id="KW-0812">Transmembrane</keyword>
<evidence type="ECO:0000256" key="3">
    <source>
        <dbReference type="ARBA" id="ARBA00022448"/>
    </source>
</evidence>
<protein>
    <submittedName>
        <fullName evidence="9">AI-2E family transporter</fullName>
    </submittedName>
</protein>
<reference evidence="9" key="1">
    <citation type="journal article" date="2022" name="ISME J.">
        <title>Identification of active gaseous-alkane degraders at natural gas seeps.</title>
        <authorList>
            <person name="Farhan Ul Haque M."/>
            <person name="Hernandez M."/>
            <person name="Crombie A.T."/>
            <person name="Murrell J.C."/>
        </authorList>
    </citation>
    <scope>NUCLEOTIDE SEQUENCE</scope>
    <source>
        <strain evidence="9">PC2</strain>
    </source>
</reference>
<feature type="transmembrane region" description="Helical" evidence="8">
    <location>
        <begin position="161"/>
        <end position="181"/>
    </location>
</feature>
<accession>A0ABS9Z943</accession>
<comment type="subcellular location">
    <subcellularLocation>
        <location evidence="1">Cell membrane</location>
        <topology evidence="1">Multi-pass membrane protein</topology>
    </subcellularLocation>
</comment>
<organism evidence="9 10">
    <name type="scientific">Candidatus Rhodoblastus alkanivorans</name>
    <dbReference type="NCBI Taxonomy" id="2954117"/>
    <lineage>
        <taxon>Bacteria</taxon>
        <taxon>Pseudomonadati</taxon>
        <taxon>Pseudomonadota</taxon>
        <taxon>Alphaproteobacteria</taxon>
        <taxon>Hyphomicrobiales</taxon>
        <taxon>Rhodoblastaceae</taxon>
        <taxon>Rhodoblastus</taxon>
    </lineage>
</organism>
<sequence length="368" mass="39584">MRMEWQIAFWLAVLLLFGFACYMFANVLAPFIASLALGYVLDPVVSRLQRLGLNRLAATLVILAIFLVVVVVMMFAFGPILGRQLIGFAESLPEYANKLQSLIVGETTHLLHSYGGDWLKKLGIDAPATADEIQKSLGGFLSQGTQYLGNFLRSLWSGGQALVGLLALAVVTPVVTFYLLLSWPEMVSTIRSLIPPRYRATVFAISVEIDRALSGFLRGQSLVCLFLGAWYGVGLSLIGLNFGFFIGISAGFLSFIPYVGSTIALVFSVIVAVVQGWPHLGLLGLALLVVGSGQFLEGNVLSPKLVGESVGLHPVWLIFALFAFANLMGFAGMIIAVPLAAAMGVLIRFVIKRYKQSSLFSGVGLDAA</sequence>
<name>A0ABS9Z943_9HYPH</name>
<feature type="transmembrane region" description="Helical" evidence="8">
    <location>
        <begin position="222"/>
        <end position="246"/>
    </location>
</feature>
<evidence type="ECO:0000256" key="2">
    <source>
        <dbReference type="ARBA" id="ARBA00009773"/>
    </source>
</evidence>
<evidence type="ECO:0000256" key="7">
    <source>
        <dbReference type="ARBA" id="ARBA00023136"/>
    </source>
</evidence>
<comment type="caution">
    <text evidence="9">The sequence shown here is derived from an EMBL/GenBank/DDBJ whole genome shotgun (WGS) entry which is preliminary data.</text>
</comment>
<dbReference type="EMBL" id="JAIVFP010000001">
    <property type="protein sequence ID" value="MCI4683865.1"/>
    <property type="molecule type" value="Genomic_DNA"/>
</dbReference>
<feature type="transmembrane region" description="Helical" evidence="8">
    <location>
        <begin position="252"/>
        <end position="273"/>
    </location>
</feature>
<gene>
    <name evidence="9" type="ORF">K2U94_14005</name>
</gene>
<dbReference type="Proteomes" id="UP001139104">
    <property type="component" value="Unassembled WGS sequence"/>
</dbReference>
<dbReference type="InterPro" id="IPR002549">
    <property type="entry name" value="AI-2E-like"/>
</dbReference>
<evidence type="ECO:0000313" key="9">
    <source>
        <dbReference type="EMBL" id="MCI4683865.1"/>
    </source>
</evidence>
<feature type="transmembrane region" description="Helical" evidence="8">
    <location>
        <begin position="7"/>
        <end position="25"/>
    </location>
</feature>
<proteinExistence type="inferred from homology"/>
<keyword evidence="10" id="KW-1185">Reference proteome</keyword>
<keyword evidence="3" id="KW-0813">Transport</keyword>
<feature type="transmembrane region" description="Helical" evidence="8">
    <location>
        <begin position="60"/>
        <end position="81"/>
    </location>
</feature>
<evidence type="ECO:0000256" key="6">
    <source>
        <dbReference type="ARBA" id="ARBA00022989"/>
    </source>
</evidence>
<dbReference type="PANTHER" id="PTHR21716:SF53">
    <property type="entry name" value="PERMEASE PERM-RELATED"/>
    <property type="match status" value="1"/>
</dbReference>
<dbReference type="RefSeq" id="WP_243067788.1">
    <property type="nucleotide sequence ID" value="NZ_JAIVFK010000006.1"/>
</dbReference>
<evidence type="ECO:0000256" key="1">
    <source>
        <dbReference type="ARBA" id="ARBA00004651"/>
    </source>
</evidence>
<evidence type="ECO:0000256" key="4">
    <source>
        <dbReference type="ARBA" id="ARBA00022475"/>
    </source>
</evidence>
<dbReference type="Pfam" id="PF01594">
    <property type="entry name" value="AI-2E_transport"/>
    <property type="match status" value="1"/>
</dbReference>
<keyword evidence="7 8" id="KW-0472">Membrane</keyword>
<dbReference type="PROSITE" id="PS51257">
    <property type="entry name" value="PROKAR_LIPOPROTEIN"/>
    <property type="match status" value="1"/>
</dbReference>
<feature type="transmembrane region" description="Helical" evidence="8">
    <location>
        <begin position="316"/>
        <end position="347"/>
    </location>
</feature>
<evidence type="ECO:0000256" key="8">
    <source>
        <dbReference type="SAM" id="Phobius"/>
    </source>
</evidence>
<evidence type="ECO:0000313" key="10">
    <source>
        <dbReference type="Proteomes" id="UP001139104"/>
    </source>
</evidence>
<keyword evidence="4" id="KW-1003">Cell membrane</keyword>
<evidence type="ECO:0000256" key="5">
    <source>
        <dbReference type="ARBA" id="ARBA00022692"/>
    </source>
</evidence>
<keyword evidence="6 8" id="KW-1133">Transmembrane helix</keyword>